<comment type="similarity">
    <text evidence="1">Belongs to the OPA3 family.</text>
</comment>
<evidence type="ECO:0000256" key="4">
    <source>
        <dbReference type="SAM" id="MobiDB-lite"/>
    </source>
</evidence>
<keyword evidence="6" id="KW-1185">Reference proteome</keyword>
<feature type="compositionally biased region" description="Low complexity" evidence="4">
    <location>
        <begin position="177"/>
        <end position="196"/>
    </location>
</feature>
<dbReference type="GO" id="GO:0005739">
    <property type="term" value="C:mitochondrion"/>
    <property type="evidence" value="ECO:0007669"/>
    <property type="project" value="TreeGrafter"/>
</dbReference>
<evidence type="ECO:0000256" key="2">
    <source>
        <dbReference type="ARBA" id="ARBA00023054"/>
    </source>
</evidence>
<keyword evidence="2 3" id="KW-0175">Coiled coil</keyword>
<dbReference type="GO" id="GO:0019216">
    <property type="term" value="P:regulation of lipid metabolic process"/>
    <property type="evidence" value="ECO:0007669"/>
    <property type="project" value="TreeGrafter"/>
</dbReference>
<protein>
    <submittedName>
        <fullName evidence="5">Optic atrophy 3 protein-domain-containing protein</fullName>
    </submittedName>
</protein>
<reference evidence="5" key="2">
    <citation type="journal article" date="2020" name="Nat. Commun.">
        <title>Large-scale genome sequencing of mycorrhizal fungi provides insights into the early evolution of symbiotic traits.</title>
        <authorList>
            <person name="Miyauchi S."/>
            <person name="Kiss E."/>
            <person name="Kuo A."/>
            <person name="Drula E."/>
            <person name="Kohler A."/>
            <person name="Sanchez-Garcia M."/>
            <person name="Morin E."/>
            <person name="Andreopoulos B."/>
            <person name="Barry K.W."/>
            <person name="Bonito G."/>
            <person name="Buee M."/>
            <person name="Carver A."/>
            <person name="Chen C."/>
            <person name="Cichocki N."/>
            <person name="Clum A."/>
            <person name="Culley D."/>
            <person name="Crous P.W."/>
            <person name="Fauchery L."/>
            <person name="Girlanda M."/>
            <person name="Hayes R.D."/>
            <person name="Keri Z."/>
            <person name="LaButti K."/>
            <person name="Lipzen A."/>
            <person name="Lombard V."/>
            <person name="Magnuson J."/>
            <person name="Maillard F."/>
            <person name="Murat C."/>
            <person name="Nolan M."/>
            <person name="Ohm R.A."/>
            <person name="Pangilinan J."/>
            <person name="Pereira M.F."/>
            <person name="Perotto S."/>
            <person name="Peter M."/>
            <person name="Pfister S."/>
            <person name="Riley R."/>
            <person name="Sitrit Y."/>
            <person name="Stielow J.B."/>
            <person name="Szollosi G."/>
            <person name="Zifcakova L."/>
            <person name="Stursova M."/>
            <person name="Spatafora J.W."/>
            <person name="Tedersoo L."/>
            <person name="Vaario L.M."/>
            <person name="Yamada A."/>
            <person name="Yan M."/>
            <person name="Wang P."/>
            <person name="Xu J."/>
            <person name="Bruns T."/>
            <person name="Baldrian P."/>
            <person name="Vilgalys R."/>
            <person name="Dunand C."/>
            <person name="Henrissat B."/>
            <person name="Grigoriev I.V."/>
            <person name="Hibbett D."/>
            <person name="Nagy L.G."/>
            <person name="Martin F.M."/>
        </authorList>
    </citation>
    <scope>NUCLEOTIDE SEQUENCE</scope>
    <source>
        <strain evidence="5">Prilba</strain>
    </source>
</reference>
<dbReference type="OrthoDB" id="2129069at2759"/>
<organism evidence="5 6">
    <name type="scientific">Russula ochroleuca</name>
    <dbReference type="NCBI Taxonomy" id="152965"/>
    <lineage>
        <taxon>Eukaryota</taxon>
        <taxon>Fungi</taxon>
        <taxon>Dikarya</taxon>
        <taxon>Basidiomycota</taxon>
        <taxon>Agaricomycotina</taxon>
        <taxon>Agaricomycetes</taxon>
        <taxon>Russulales</taxon>
        <taxon>Russulaceae</taxon>
        <taxon>Russula</taxon>
    </lineage>
</organism>
<evidence type="ECO:0000313" key="6">
    <source>
        <dbReference type="Proteomes" id="UP000759537"/>
    </source>
</evidence>
<evidence type="ECO:0000256" key="3">
    <source>
        <dbReference type="SAM" id="Coils"/>
    </source>
</evidence>
<evidence type="ECO:0000256" key="1">
    <source>
        <dbReference type="ARBA" id="ARBA00007584"/>
    </source>
</evidence>
<reference evidence="5" key="1">
    <citation type="submission" date="2019-10" db="EMBL/GenBank/DDBJ databases">
        <authorList>
            <consortium name="DOE Joint Genome Institute"/>
            <person name="Kuo A."/>
            <person name="Miyauchi S."/>
            <person name="Kiss E."/>
            <person name="Drula E."/>
            <person name="Kohler A."/>
            <person name="Sanchez-Garcia M."/>
            <person name="Andreopoulos B."/>
            <person name="Barry K.W."/>
            <person name="Bonito G."/>
            <person name="Buee M."/>
            <person name="Carver A."/>
            <person name="Chen C."/>
            <person name="Cichocki N."/>
            <person name="Clum A."/>
            <person name="Culley D."/>
            <person name="Crous P.W."/>
            <person name="Fauchery L."/>
            <person name="Girlanda M."/>
            <person name="Hayes R."/>
            <person name="Keri Z."/>
            <person name="LaButti K."/>
            <person name="Lipzen A."/>
            <person name="Lombard V."/>
            <person name="Magnuson J."/>
            <person name="Maillard F."/>
            <person name="Morin E."/>
            <person name="Murat C."/>
            <person name="Nolan M."/>
            <person name="Ohm R."/>
            <person name="Pangilinan J."/>
            <person name="Pereira M."/>
            <person name="Perotto S."/>
            <person name="Peter M."/>
            <person name="Riley R."/>
            <person name="Sitrit Y."/>
            <person name="Stielow B."/>
            <person name="Szollosi G."/>
            <person name="Zifcakova L."/>
            <person name="Stursova M."/>
            <person name="Spatafora J.W."/>
            <person name="Tedersoo L."/>
            <person name="Vaario L.-M."/>
            <person name="Yamada A."/>
            <person name="Yan M."/>
            <person name="Wang P."/>
            <person name="Xu J."/>
            <person name="Bruns T."/>
            <person name="Baldrian P."/>
            <person name="Vilgalys R."/>
            <person name="Henrissat B."/>
            <person name="Grigoriev I.V."/>
            <person name="Hibbett D."/>
            <person name="Nagy L.G."/>
            <person name="Martin F.M."/>
        </authorList>
    </citation>
    <scope>NUCLEOTIDE SEQUENCE</scope>
    <source>
        <strain evidence="5">Prilba</strain>
    </source>
</reference>
<dbReference type="PANTHER" id="PTHR12499">
    <property type="entry name" value="OPTIC ATROPHY 3 PROTEIN OPA3"/>
    <property type="match status" value="1"/>
</dbReference>
<comment type="caution">
    <text evidence="5">The sequence shown here is derived from an EMBL/GenBank/DDBJ whole genome shotgun (WGS) entry which is preliminary data.</text>
</comment>
<proteinExistence type="inferred from homology"/>
<evidence type="ECO:0000313" key="5">
    <source>
        <dbReference type="EMBL" id="KAF8464712.1"/>
    </source>
</evidence>
<dbReference type="PANTHER" id="PTHR12499:SF0">
    <property type="entry name" value="OPTIC ATROPHY 3 PROTEIN"/>
    <property type="match status" value="1"/>
</dbReference>
<dbReference type="Proteomes" id="UP000759537">
    <property type="component" value="Unassembled WGS sequence"/>
</dbReference>
<dbReference type="EMBL" id="WHVB01000054">
    <property type="protein sequence ID" value="KAF8464712.1"/>
    <property type="molecule type" value="Genomic_DNA"/>
</dbReference>
<gene>
    <name evidence="5" type="ORF">DFH94DRAFT_640073</name>
</gene>
<name>A0A9P5MPI3_9AGAM</name>
<sequence length="221" mass="24888">MATVKLGTLLIRTLAKPISASIKNQAREHERFRKVCVSLAQTMYRYEVRLRTGLLGEPAKHIRPLSETRAIENGANFLAEGFLFSVAAALIVGETWRSSRSQSKQRSNVNDSIEELQTRMRELNKRLRTWEEAASDERQRCVTSHTCILQELAHIIDRVIDIGLRGGAWAELQDGTPLQSPRIQSSSPIPMSPSIPDANTERTRTKRLPYPANTVPRSNDT</sequence>
<accession>A0A9P5MPI3</accession>
<dbReference type="Pfam" id="PF07047">
    <property type="entry name" value="OPA3"/>
    <property type="match status" value="1"/>
</dbReference>
<feature type="region of interest" description="Disordered" evidence="4">
    <location>
        <begin position="177"/>
        <end position="221"/>
    </location>
</feature>
<dbReference type="InterPro" id="IPR010754">
    <property type="entry name" value="OPA3-like"/>
</dbReference>
<dbReference type="AlphaFoldDB" id="A0A9P5MPI3"/>
<feature type="coiled-coil region" evidence="3">
    <location>
        <begin position="106"/>
        <end position="140"/>
    </location>
</feature>